<dbReference type="AlphaFoldDB" id="A0A4Z0H9E2"/>
<evidence type="ECO:0008006" key="4">
    <source>
        <dbReference type="Google" id="ProtNLM"/>
    </source>
</evidence>
<keyword evidence="3" id="KW-1185">Reference proteome</keyword>
<gene>
    <name evidence="2" type="ORF">E4099_15355</name>
</gene>
<comment type="caution">
    <text evidence="2">The sequence shown here is derived from an EMBL/GenBank/DDBJ whole genome shotgun (WGS) entry which is preliminary data.</text>
</comment>
<evidence type="ECO:0000313" key="3">
    <source>
        <dbReference type="Proteomes" id="UP000297948"/>
    </source>
</evidence>
<evidence type="ECO:0000256" key="1">
    <source>
        <dbReference type="SAM" id="MobiDB-lite"/>
    </source>
</evidence>
<dbReference type="Proteomes" id="UP000297948">
    <property type="component" value="Unassembled WGS sequence"/>
</dbReference>
<dbReference type="RefSeq" id="WP_135339612.1">
    <property type="nucleotide sequence ID" value="NZ_JBHLTX010000026.1"/>
</dbReference>
<proteinExistence type="predicted"/>
<protein>
    <recommendedName>
        <fullName evidence="4">Tox-REase-5 domain-containing protein</fullName>
    </recommendedName>
</protein>
<dbReference type="OrthoDB" id="9153660at2"/>
<name>A0A4Z0H9E2_9ACTN</name>
<organism evidence="2 3">
    <name type="scientific">Streptomyces palmae</name>
    <dbReference type="NCBI Taxonomy" id="1701085"/>
    <lineage>
        <taxon>Bacteria</taxon>
        <taxon>Bacillati</taxon>
        <taxon>Actinomycetota</taxon>
        <taxon>Actinomycetes</taxon>
        <taxon>Kitasatosporales</taxon>
        <taxon>Streptomycetaceae</taxon>
        <taxon>Streptomyces</taxon>
    </lineage>
</organism>
<accession>A0A4Z0H9E2</accession>
<reference evidence="2 3" key="1">
    <citation type="submission" date="2019-03" db="EMBL/GenBank/DDBJ databases">
        <authorList>
            <person name="Gonzalez-Pimentel J.L."/>
        </authorList>
    </citation>
    <scope>NUCLEOTIDE SEQUENCE [LARGE SCALE GENOMIC DNA]</scope>
    <source>
        <strain evidence="2 3">JCM 31289</strain>
    </source>
</reference>
<feature type="region of interest" description="Disordered" evidence="1">
    <location>
        <begin position="285"/>
        <end position="313"/>
    </location>
</feature>
<evidence type="ECO:0000313" key="2">
    <source>
        <dbReference type="EMBL" id="TGB08518.1"/>
    </source>
</evidence>
<dbReference type="EMBL" id="SRID01000125">
    <property type="protein sequence ID" value="TGB08518.1"/>
    <property type="molecule type" value="Genomic_DNA"/>
</dbReference>
<feature type="compositionally biased region" description="Pro residues" evidence="1">
    <location>
        <begin position="214"/>
        <end position="243"/>
    </location>
</feature>
<sequence>MLAGVAIGAVLAVVGTLLAVLLPEDEKQAAPKDPAVIAAEDMTAASVNLLSGGVVRYEGRYTDPLLGPSQLSLRFGPGGTMLAETDDDGAALATMTVDGKSFIKGGDSYWERFGTASDTRSAYSGKWIKLPSEVNPGAEEMSKLAPETVARELRQAADRRQVRRGSPSTLHGVRVRRYTTPTRIVYLTAKPPLRIVRMVPVTARDQGPGSSSPSAPPTGAPTAPPTGLPSLPSMPPLPTGIPSYPSLPPLPSLLPSVRPLPTLLVPREGASRAGYTVRDSGVAGARPVRAKAAGEPSYSLDLPTVDDKQRQSFRREVDKDVRALRDSIDAGIRISADGKVRLKPCNTGGCTARVKIRNRVLPTLSGKGGDGDVAARVTIRITLDGRQVGRCVKTVGMSPGGTAQVSCRAEFTIPPSRNPRTHLVRADARGTASAMVQADIARVLREISRDARRYGQDVGVPGLSDRLADGAGGGGLTERFARAQGLREEDGWRWGKGARGLTSAEMMRKITGVAGKADIVNFDKRVGYQLAEGKPEIGADQVARDKRLIARGWRVVQVFSEEPSASVRRDLEAAGATVRVWSPAG</sequence>
<feature type="region of interest" description="Disordered" evidence="1">
    <location>
        <begin position="203"/>
        <end position="243"/>
    </location>
</feature>